<name>A0A0W8E7V1_9ZZZZ</name>
<dbReference type="EMBL" id="LNQE01001844">
    <property type="protein sequence ID" value="KUG04601.1"/>
    <property type="molecule type" value="Genomic_DNA"/>
</dbReference>
<reference evidence="2" key="1">
    <citation type="journal article" date="2015" name="Proc. Natl. Acad. Sci. U.S.A.">
        <title>Networks of energetic and metabolic interactions define dynamics in microbial communities.</title>
        <authorList>
            <person name="Embree M."/>
            <person name="Liu J.K."/>
            <person name="Al-Bassam M.M."/>
            <person name="Zengler K."/>
        </authorList>
    </citation>
    <scope>NUCLEOTIDE SEQUENCE</scope>
</reference>
<gene>
    <name evidence="2" type="ORF">ASZ90_017962</name>
</gene>
<proteinExistence type="predicted"/>
<organism evidence="2">
    <name type="scientific">hydrocarbon metagenome</name>
    <dbReference type="NCBI Taxonomy" id="938273"/>
    <lineage>
        <taxon>unclassified sequences</taxon>
        <taxon>metagenomes</taxon>
        <taxon>ecological metagenomes</taxon>
    </lineage>
</organism>
<evidence type="ECO:0000313" key="2">
    <source>
        <dbReference type="EMBL" id="KUG04601.1"/>
    </source>
</evidence>
<feature type="transmembrane region" description="Helical" evidence="1">
    <location>
        <begin position="29"/>
        <end position="48"/>
    </location>
</feature>
<dbReference type="AlphaFoldDB" id="A0A0W8E7V1"/>
<accession>A0A0W8E7V1</accession>
<sequence>MLYILVIFLGLIIVFELPTLLKGRLYKDLLIVVALVALSAAYGIAYYVKSTILPNPNRIFYAAQPLAETFQSLLQIGDESKP</sequence>
<evidence type="ECO:0000256" key="1">
    <source>
        <dbReference type="SAM" id="Phobius"/>
    </source>
</evidence>
<comment type="caution">
    <text evidence="2">The sequence shown here is derived from an EMBL/GenBank/DDBJ whole genome shotgun (WGS) entry which is preliminary data.</text>
</comment>
<keyword evidence="1" id="KW-1133">Transmembrane helix</keyword>
<keyword evidence="1" id="KW-0812">Transmembrane</keyword>
<keyword evidence="1" id="KW-0472">Membrane</keyword>
<protein>
    <submittedName>
        <fullName evidence="2">Uncharacterized protein</fullName>
    </submittedName>
</protein>